<evidence type="ECO:0000256" key="2">
    <source>
        <dbReference type="ARBA" id="ARBA00011738"/>
    </source>
</evidence>
<evidence type="ECO:0000259" key="7">
    <source>
        <dbReference type="Pfam" id="PF00753"/>
    </source>
</evidence>
<dbReference type="InterPro" id="IPR039344">
    <property type="entry name" value="MBLAC1"/>
</dbReference>
<evidence type="ECO:0000256" key="5">
    <source>
        <dbReference type="ARBA" id="ARBA00044690"/>
    </source>
</evidence>
<name>B7P8C7_IXOSC</name>
<organism>
    <name type="scientific">Ixodes scapularis</name>
    <name type="common">Black-legged tick</name>
    <name type="synonym">Deer tick</name>
    <dbReference type="NCBI Taxonomy" id="6945"/>
    <lineage>
        <taxon>Eukaryota</taxon>
        <taxon>Metazoa</taxon>
        <taxon>Ecdysozoa</taxon>
        <taxon>Arthropoda</taxon>
        <taxon>Chelicerata</taxon>
        <taxon>Arachnida</taxon>
        <taxon>Acari</taxon>
        <taxon>Parasitiformes</taxon>
        <taxon>Ixodida</taxon>
        <taxon>Ixodoidea</taxon>
        <taxon>Ixodidae</taxon>
        <taxon>Ixodinae</taxon>
        <taxon>Ixodes</taxon>
    </lineage>
</organism>
<comment type="subcellular location">
    <subcellularLocation>
        <location evidence="1">Cytoplasm</location>
        <location evidence="1">Cytosol</location>
    </subcellularLocation>
</comment>
<evidence type="ECO:0000313" key="9">
    <source>
        <dbReference type="EnsemblMetazoa" id="ISCW024171-PA"/>
    </source>
</evidence>
<dbReference type="InterPro" id="IPR001279">
    <property type="entry name" value="Metallo-B-lactamas"/>
</dbReference>
<dbReference type="Pfam" id="PF00753">
    <property type="entry name" value="Lactamase_B"/>
    <property type="match status" value="1"/>
</dbReference>
<feature type="non-terminal residue" evidence="8">
    <location>
        <position position="1"/>
    </location>
</feature>
<dbReference type="SUPFAM" id="SSF56281">
    <property type="entry name" value="Metallo-hydrolase/oxidoreductase"/>
    <property type="match status" value="1"/>
</dbReference>
<comment type="catalytic activity">
    <reaction evidence="5">
        <text>a ribonucleotidyl-ribonucleotide-RNA + H2O = a 3'-end ribonucleotide-RNA + a 5'-end 5'-phospho-ribonucleoside-RNA + H(+)</text>
        <dbReference type="Rhea" id="RHEA:68096"/>
        <dbReference type="Rhea" id="RHEA-COMP:15179"/>
        <dbReference type="Rhea" id="RHEA-COMP:17355"/>
        <dbReference type="Rhea" id="RHEA-COMP:17428"/>
        <dbReference type="ChEBI" id="CHEBI:15377"/>
        <dbReference type="ChEBI" id="CHEBI:15378"/>
        <dbReference type="ChEBI" id="CHEBI:74896"/>
        <dbReference type="ChEBI" id="CHEBI:138282"/>
        <dbReference type="ChEBI" id="CHEBI:173118"/>
    </reaction>
    <physiologicalReaction direction="left-to-right" evidence="5">
        <dbReference type="Rhea" id="RHEA:68097"/>
    </physiologicalReaction>
</comment>
<evidence type="ECO:0000256" key="6">
    <source>
        <dbReference type="ARBA" id="ARBA00045869"/>
    </source>
</evidence>
<dbReference type="GO" id="GO:0031123">
    <property type="term" value="P:RNA 3'-end processing"/>
    <property type="evidence" value="ECO:0007669"/>
    <property type="project" value="UniProtKB-ARBA"/>
</dbReference>
<comment type="subunit">
    <text evidence="2">Homodimer.</text>
</comment>
<dbReference type="Gene3D" id="3.60.15.10">
    <property type="entry name" value="Ribonuclease Z/Hydroxyacylglutathione hydrolase-like"/>
    <property type="match status" value="1"/>
</dbReference>
<dbReference type="PaxDb" id="6945-B7P8C7"/>
<dbReference type="InterPro" id="IPR036866">
    <property type="entry name" value="RibonucZ/Hydroxyglut_hydro"/>
</dbReference>
<evidence type="ECO:0000256" key="4">
    <source>
        <dbReference type="ARBA" id="ARBA00032988"/>
    </source>
</evidence>
<dbReference type="GO" id="GO:0005829">
    <property type="term" value="C:cytosol"/>
    <property type="evidence" value="ECO:0007669"/>
    <property type="project" value="UniProtKB-SubCell"/>
</dbReference>
<reference evidence="8 10" key="1">
    <citation type="submission" date="2008-03" db="EMBL/GenBank/DDBJ databases">
        <title>Annotation of Ixodes scapularis.</title>
        <authorList>
            <consortium name="Ixodes scapularis Genome Project Consortium"/>
            <person name="Caler E."/>
            <person name="Hannick L.I."/>
            <person name="Bidwell S."/>
            <person name="Joardar V."/>
            <person name="Thiagarajan M."/>
            <person name="Amedeo P."/>
            <person name="Galinsky K.J."/>
            <person name="Schobel S."/>
            <person name="Inman J."/>
            <person name="Hostetler J."/>
            <person name="Miller J."/>
            <person name="Hammond M."/>
            <person name="Megy K."/>
            <person name="Lawson D."/>
            <person name="Kodira C."/>
            <person name="Sutton G."/>
            <person name="Meyer J."/>
            <person name="Hill C.A."/>
            <person name="Birren B."/>
            <person name="Nene V."/>
            <person name="Collins F."/>
            <person name="Alarcon-Chaidez F."/>
            <person name="Wikel S."/>
            <person name="Strausberg R."/>
        </authorList>
    </citation>
    <scope>NUCLEOTIDE SEQUENCE [LARGE SCALE GENOMIC DNA]</scope>
    <source>
        <strain evidence="10">Wikel</strain>
        <strain evidence="8">Wikel colony</strain>
    </source>
</reference>
<evidence type="ECO:0000313" key="8">
    <source>
        <dbReference type="EMBL" id="EEC02849.1"/>
    </source>
</evidence>
<accession>B7P8C7</accession>
<gene>
    <name evidence="8" type="ORF">IscW_ISCW024171</name>
</gene>
<feature type="domain" description="Metallo-beta-lactamase" evidence="7">
    <location>
        <begin position="14"/>
        <end position="63"/>
    </location>
</feature>
<protein>
    <recommendedName>
        <fullName evidence="3">Metallo-beta-lactamase domain-containing protein 1</fullName>
    </recommendedName>
    <alternativeName>
        <fullName evidence="4">Endoribonuclease MBLAC1</fullName>
    </alternativeName>
</protein>
<dbReference type="VEuPathDB" id="VectorBase:ISCI024171"/>
<dbReference type="VEuPathDB" id="VectorBase:ISCP_018293"/>
<dbReference type="PANTHER" id="PTHR23200">
    <property type="entry name" value="METALLO-BETA-LACTAMASE DOMAIN-CONTAINING PROTEIN 1"/>
    <property type="match status" value="1"/>
</dbReference>
<dbReference type="PANTHER" id="PTHR23200:SF48">
    <property type="entry name" value="METALLO-BETA-LACTAMASE DOMAIN-CONTAINING PROTEIN 1"/>
    <property type="match status" value="1"/>
</dbReference>
<dbReference type="AlphaFoldDB" id="B7P8C7"/>
<dbReference type="VEuPathDB" id="VectorBase:ISCW024171"/>
<evidence type="ECO:0000256" key="3">
    <source>
        <dbReference type="ARBA" id="ARBA00014856"/>
    </source>
</evidence>
<comment type="function">
    <text evidence="6">Endoribonuclease that catalyzes the hydrolysis of histone-coding pre-mRNA 3'-end. Involved in histone pre-mRNA processing during the S-phase of the cell cycle, which is required for entering/progressing through S-phase. Cleaves histone pre-mRNA at a major and a minor cleavage site after the 5'-ACCCA-3' and the 5'-ACCCACA-3' sequence, respectively, and located downstream of the stem-loop. May require the presence of the HDE element located at the histone pre-RNA 3'-end to avoid non-specific cleavage.</text>
</comment>
<feature type="non-terminal residue" evidence="8">
    <location>
        <position position="70"/>
    </location>
</feature>
<dbReference type="HOGENOM" id="CLU_2765107_0_0_1"/>
<evidence type="ECO:0000313" key="10">
    <source>
        <dbReference type="Proteomes" id="UP000001555"/>
    </source>
</evidence>
<evidence type="ECO:0000256" key="1">
    <source>
        <dbReference type="ARBA" id="ARBA00004514"/>
    </source>
</evidence>
<keyword evidence="10" id="KW-1185">Reference proteome</keyword>
<sequence length="70" mass="7620">IINVNFTFCLSPGLSKLGVSCDEVNYVVCTHGHSDHIGNLNLFQRATHIIGTSVSNGDVYQLDTFDKVGH</sequence>
<reference evidence="9" key="2">
    <citation type="submission" date="2020-05" db="UniProtKB">
        <authorList>
            <consortium name="EnsemblMetazoa"/>
        </authorList>
    </citation>
    <scope>IDENTIFICATION</scope>
    <source>
        <strain evidence="9">wikel</strain>
    </source>
</reference>
<dbReference type="InParanoid" id="B7P8C7"/>
<dbReference type="EMBL" id="ABJB010546440">
    <property type="status" value="NOT_ANNOTATED_CDS"/>
    <property type="molecule type" value="Genomic_DNA"/>
</dbReference>
<dbReference type="EnsemblMetazoa" id="ISCW024171-RA">
    <property type="protein sequence ID" value="ISCW024171-PA"/>
    <property type="gene ID" value="ISCW024171"/>
</dbReference>
<dbReference type="Proteomes" id="UP000001555">
    <property type="component" value="Unassembled WGS sequence"/>
</dbReference>
<dbReference type="EMBL" id="DS656484">
    <property type="protein sequence ID" value="EEC02849.1"/>
    <property type="molecule type" value="Genomic_DNA"/>
</dbReference>
<dbReference type="OrthoDB" id="10250730at2759"/>
<proteinExistence type="predicted"/>